<dbReference type="Proteomes" id="UP000298416">
    <property type="component" value="Unassembled WGS sequence"/>
</dbReference>
<reference evidence="2" key="1">
    <citation type="submission" date="2018-01" db="EMBL/GenBank/DDBJ databases">
        <authorList>
            <person name="Mao J.F."/>
        </authorList>
    </citation>
    <scope>NUCLEOTIDE SEQUENCE</scope>
    <source>
        <strain evidence="2">Huo1</strain>
        <tissue evidence="2">Leaf</tissue>
    </source>
</reference>
<name>A0A8X8W399_SALSN</name>
<sequence>MEDKPEELVETISRILPPHPSQVDEANEEAVVGEEELIEECESHTEDKAEELVETITRILPPHPSQVDEANEKAAEGEEEETVPE</sequence>
<accession>A0A8X8W399</accession>
<evidence type="ECO:0000256" key="1">
    <source>
        <dbReference type="SAM" id="MobiDB-lite"/>
    </source>
</evidence>
<dbReference type="EMBL" id="PNBA02000021">
    <property type="protein sequence ID" value="KAG6387235.1"/>
    <property type="molecule type" value="Genomic_DNA"/>
</dbReference>
<organism evidence="2">
    <name type="scientific">Salvia splendens</name>
    <name type="common">Scarlet sage</name>
    <dbReference type="NCBI Taxonomy" id="180675"/>
    <lineage>
        <taxon>Eukaryota</taxon>
        <taxon>Viridiplantae</taxon>
        <taxon>Streptophyta</taxon>
        <taxon>Embryophyta</taxon>
        <taxon>Tracheophyta</taxon>
        <taxon>Spermatophyta</taxon>
        <taxon>Magnoliopsida</taxon>
        <taxon>eudicotyledons</taxon>
        <taxon>Gunneridae</taxon>
        <taxon>Pentapetalae</taxon>
        <taxon>asterids</taxon>
        <taxon>lamiids</taxon>
        <taxon>Lamiales</taxon>
        <taxon>Lamiaceae</taxon>
        <taxon>Nepetoideae</taxon>
        <taxon>Mentheae</taxon>
        <taxon>Salviinae</taxon>
        <taxon>Salvia</taxon>
        <taxon>Salvia subgen. Calosphace</taxon>
        <taxon>core Calosphace</taxon>
    </lineage>
</organism>
<dbReference type="AlphaFoldDB" id="A0A8X8W399"/>
<gene>
    <name evidence="2" type="ORF">SASPL_152422</name>
</gene>
<proteinExistence type="predicted"/>
<keyword evidence="3" id="KW-1185">Reference proteome</keyword>
<protein>
    <submittedName>
        <fullName evidence="2">Uncharacterized protein</fullName>
    </submittedName>
</protein>
<evidence type="ECO:0000313" key="3">
    <source>
        <dbReference type="Proteomes" id="UP000298416"/>
    </source>
</evidence>
<feature type="region of interest" description="Disordered" evidence="1">
    <location>
        <begin position="60"/>
        <end position="85"/>
    </location>
</feature>
<evidence type="ECO:0000313" key="2">
    <source>
        <dbReference type="EMBL" id="KAG6387235.1"/>
    </source>
</evidence>
<reference evidence="2" key="2">
    <citation type="submission" date="2020-08" db="EMBL/GenBank/DDBJ databases">
        <title>Plant Genome Project.</title>
        <authorList>
            <person name="Zhang R.-G."/>
        </authorList>
    </citation>
    <scope>NUCLEOTIDE SEQUENCE</scope>
    <source>
        <strain evidence="2">Huo1</strain>
        <tissue evidence="2">Leaf</tissue>
    </source>
</reference>
<comment type="caution">
    <text evidence="2">The sequence shown here is derived from an EMBL/GenBank/DDBJ whole genome shotgun (WGS) entry which is preliminary data.</text>
</comment>